<feature type="transmembrane region" description="Helical" evidence="6">
    <location>
        <begin position="1252"/>
        <end position="1274"/>
    </location>
</feature>
<reference evidence="8" key="1">
    <citation type="journal article" date="2020" name="Fungal Divers.">
        <title>Resolving the Mortierellaceae phylogeny through synthesis of multi-gene phylogenetics and phylogenomics.</title>
        <authorList>
            <person name="Vandepol N."/>
            <person name="Liber J."/>
            <person name="Desiro A."/>
            <person name="Na H."/>
            <person name="Kennedy M."/>
            <person name="Barry K."/>
            <person name="Grigoriev I.V."/>
            <person name="Miller A.N."/>
            <person name="O'Donnell K."/>
            <person name="Stajich J.E."/>
            <person name="Bonito G."/>
        </authorList>
    </citation>
    <scope>NUCLEOTIDE SEQUENCE</scope>
    <source>
        <strain evidence="8">NRRL 6426</strain>
    </source>
</reference>
<evidence type="ECO:0000256" key="6">
    <source>
        <dbReference type="SAM" id="Phobius"/>
    </source>
</evidence>
<evidence type="ECO:0000313" key="9">
    <source>
        <dbReference type="Proteomes" id="UP000748756"/>
    </source>
</evidence>
<organism evidence="8 9">
    <name type="scientific">Linnemannia schmuckeri</name>
    <dbReference type="NCBI Taxonomy" id="64567"/>
    <lineage>
        <taxon>Eukaryota</taxon>
        <taxon>Fungi</taxon>
        <taxon>Fungi incertae sedis</taxon>
        <taxon>Mucoromycota</taxon>
        <taxon>Mortierellomycotina</taxon>
        <taxon>Mortierellomycetes</taxon>
        <taxon>Mortierellales</taxon>
        <taxon>Mortierellaceae</taxon>
        <taxon>Linnemannia</taxon>
    </lineage>
</organism>
<feature type="transmembrane region" description="Helical" evidence="6">
    <location>
        <begin position="1068"/>
        <end position="1088"/>
    </location>
</feature>
<dbReference type="OrthoDB" id="2392493at2759"/>
<dbReference type="GO" id="GO:0016020">
    <property type="term" value="C:membrane"/>
    <property type="evidence" value="ECO:0007669"/>
    <property type="project" value="UniProtKB-SubCell"/>
</dbReference>
<dbReference type="SUPFAM" id="SSF82171">
    <property type="entry name" value="DPP6 N-terminal domain-like"/>
    <property type="match status" value="1"/>
</dbReference>
<feature type="region of interest" description="Disordered" evidence="5">
    <location>
        <begin position="752"/>
        <end position="777"/>
    </location>
</feature>
<keyword evidence="3 6" id="KW-1133">Transmembrane helix</keyword>
<feature type="domain" description="Ion transport" evidence="7">
    <location>
        <begin position="1050"/>
        <end position="1283"/>
    </location>
</feature>
<gene>
    <name evidence="8" type="ORF">BG015_002831</name>
</gene>
<dbReference type="Pfam" id="PF00520">
    <property type="entry name" value="Ion_trans"/>
    <property type="match status" value="1"/>
</dbReference>
<evidence type="ECO:0000256" key="5">
    <source>
        <dbReference type="SAM" id="MobiDB-lite"/>
    </source>
</evidence>
<evidence type="ECO:0000256" key="1">
    <source>
        <dbReference type="ARBA" id="ARBA00004141"/>
    </source>
</evidence>
<keyword evidence="2 6" id="KW-0812">Transmembrane</keyword>
<dbReference type="EMBL" id="JAAAUQ010000159">
    <property type="protein sequence ID" value="KAF9153703.1"/>
    <property type="molecule type" value="Genomic_DNA"/>
</dbReference>
<sequence>MAVVHPAVPINTATKYTKFAIPKSTGQETHYDLVLGVSTRDLNLSTVEAIIITYSQVTGAENSRSEVITSKELAQLSRIESDLQNDGEKVDDAGGLETKEGDSEVWKWRLHEKVFLSESALEVVIEVRTWDPGCHYGDDDKGHEGVGVGGASSSMDYGLLELHFVEILTDARNYYSKDPRYKEHQPFIHSVDINRIGYQHLGSSVAVVYPQVITGYCISKDGSHVVLATTAGEKKRGEKTYFLQLWKFWDDADTVTTSSGESASLVEEDNEEFRPKLVALMQFPATMMQQWNSDLELSWDGSQLVVLDLEPLTLSPNERKDYRTTTAFYRCDIKQTEVPEGAVAGYGLVRHYPERRHATAEMQDYCGKGQFHIIATTDQDVKDELFVTCNGVSIEIYGVYEEWTHVRSITMNPARIGPEFITNVYSALSKQLHGPYFVVKEPSACGAQIVTTWDIEKGVCVSSFTGLTPEQNYNISSISTMSANGQLIAIPGQRHVDLFWTATWTLAGTCVFYDMEHTEAIGDVQFIRFDTRIMVGIASGTGEVPFYRKNRGYILNTETMTVVERFVSQGMDVFLFGRSDSWANPQAYRVGDSQVSLFDLQDRIIQSPSNLRVRCNDYCTSVLSFKQIAGKKEAISPSSGMKFKVEKITKPIIINGRREALSLVALTLCDSNGLPVHRMSVPLPRETAFRSAQLVGGKEGCSYLLVVLDKLIMIWSTPTFREGHFILRLVQDVESDTKWKICPHNRLYGRKVTRNNTSNNGDGKMAKDDGLSDNQSLDDPTKNGHFFDFPNGIIDLVEIFELATAAAPNNDNILRQDILRYVGKYINSHISDRHLGNSSIVPHICESWTPRNHTAIVLFARALLLENPDSSVRWIPRPHAVAVNGQMEENDANPILCMINKARTEPQALEVAQVLCEYLLRRARIEKDPYFLVPVLQTLQELIVVGDSDKKPPLGAEEFVAQLYQGFASLPARPVRLPIGATDQEQEVQWAGTRAGLGPRRDEALKDLYFASFDMLWYQKGTRSAVTNGGGSGGDQFIARCCYYILVLLAVALQIYGKSKVGAEGVIVYHWIGMFFDILITSFTFLCVEVVQMFRQGLFSYFRSVFNIADLLVLALPFAGSLNHFCTLLGILSPPGQNSGLLSFSVLIVLLHFIFELRVFKPMARLVWSITHGIESIATFLYVYLLGVLGFLTAFLHMIPACPDMASCQNPSILMGDNRPSDFFAAVSGIHLSGRNGWGGGGLLYSDNWANFVLALIFFLFNIIMFINMAIVLIQDAAKKEGQEQWEQEWFKHRLKFVESAENMSYRSSGARKNGRQFPDVVYYSATAKDIREYQKNHSS</sequence>
<feature type="transmembrane region" description="Helical" evidence="6">
    <location>
        <begin position="1181"/>
        <end position="1199"/>
    </location>
</feature>
<feature type="transmembrane region" description="Helical" evidence="6">
    <location>
        <begin position="1140"/>
        <end position="1160"/>
    </location>
</feature>
<evidence type="ECO:0000256" key="4">
    <source>
        <dbReference type="ARBA" id="ARBA00023136"/>
    </source>
</evidence>
<comment type="caution">
    <text evidence="8">The sequence shown here is derived from an EMBL/GenBank/DDBJ whole genome shotgun (WGS) entry which is preliminary data.</text>
</comment>
<keyword evidence="4 6" id="KW-0472">Membrane</keyword>
<evidence type="ECO:0000259" key="7">
    <source>
        <dbReference type="Pfam" id="PF00520"/>
    </source>
</evidence>
<name>A0A9P5S2U7_9FUNG</name>
<feature type="transmembrane region" description="Helical" evidence="6">
    <location>
        <begin position="1100"/>
        <end position="1120"/>
    </location>
</feature>
<comment type="subcellular location">
    <subcellularLocation>
        <location evidence="1">Membrane</location>
        <topology evidence="1">Multi-pass membrane protein</topology>
    </subcellularLocation>
</comment>
<accession>A0A9P5S2U7</accession>
<proteinExistence type="predicted"/>
<evidence type="ECO:0000313" key="8">
    <source>
        <dbReference type="EMBL" id="KAF9153703.1"/>
    </source>
</evidence>
<evidence type="ECO:0000256" key="3">
    <source>
        <dbReference type="ARBA" id="ARBA00022989"/>
    </source>
</evidence>
<dbReference type="GO" id="GO:0005216">
    <property type="term" value="F:monoatomic ion channel activity"/>
    <property type="evidence" value="ECO:0007669"/>
    <property type="project" value="InterPro"/>
</dbReference>
<dbReference type="InterPro" id="IPR005821">
    <property type="entry name" value="Ion_trans_dom"/>
</dbReference>
<evidence type="ECO:0000256" key="2">
    <source>
        <dbReference type="ARBA" id="ARBA00022692"/>
    </source>
</evidence>
<protein>
    <recommendedName>
        <fullName evidence="7">Ion transport domain-containing protein</fullName>
    </recommendedName>
</protein>
<keyword evidence="9" id="KW-1185">Reference proteome</keyword>
<dbReference type="Proteomes" id="UP000748756">
    <property type="component" value="Unassembled WGS sequence"/>
</dbReference>